<comment type="caution">
    <text evidence="1">The sequence shown here is derived from an EMBL/GenBank/DDBJ whole genome shotgun (WGS) entry which is preliminary data.</text>
</comment>
<sequence>MVHGVNFNSVELSALILERTEVIIRDAQCEGLGRLALVSSTRVSYPGYKTPGRLSLKPIPCHHDSHQRYLRYYESGAHPPMCWRPTRVSSAWDTNNGGFSPAHVTYRG</sequence>
<dbReference type="HOGENOM" id="CLU_2198474_0_0_1"/>
<reference evidence="1 2" key="1">
    <citation type="submission" date="2013-12" db="EMBL/GenBank/DDBJ databases">
        <authorList>
            <person name="Cubeta M."/>
            <person name="Pakala S."/>
            <person name="Fedorova N."/>
            <person name="Thomas E."/>
            <person name="Dean R."/>
            <person name="Jabaji S."/>
            <person name="Neate S."/>
            <person name="Toda T."/>
            <person name="Tavantzis S."/>
            <person name="Vilgalys R."/>
            <person name="Bharathan N."/>
            <person name="Pakala S."/>
            <person name="Losada L.S."/>
            <person name="Zafar N."/>
            <person name="Nierman W."/>
        </authorList>
    </citation>
    <scope>NUCLEOTIDE SEQUENCE [LARGE SCALE GENOMIC DNA]</scope>
    <source>
        <strain evidence="1 2">123E</strain>
    </source>
</reference>
<evidence type="ECO:0000313" key="1">
    <source>
        <dbReference type="EMBL" id="KEP49173.1"/>
    </source>
</evidence>
<dbReference type="AlphaFoldDB" id="A0A074RX23"/>
<protein>
    <submittedName>
        <fullName evidence="1">Uncharacterized protein</fullName>
    </submittedName>
</protein>
<organism evidence="1 2">
    <name type="scientific">Rhizoctonia solani 123E</name>
    <dbReference type="NCBI Taxonomy" id="1423351"/>
    <lineage>
        <taxon>Eukaryota</taxon>
        <taxon>Fungi</taxon>
        <taxon>Dikarya</taxon>
        <taxon>Basidiomycota</taxon>
        <taxon>Agaricomycotina</taxon>
        <taxon>Agaricomycetes</taxon>
        <taxon>Cantharellales</taxon>
        <taxon>Ceratobasidiaceae</taxon>
        <taxon>Rhizoctonia</taxon>
    </lineage>
</organism>
<evidence type="ECO:0000313" key="2">
    <source>
        <dbReference type="Proteomes" id="UP000027456"/>
    </source>
</evidence>
<dbReference type="Proteomes" id="UP000027456">
    <property type="component" value="Unassembled WGS sequence"/>
</dbReference>
<accession>A0A074RX23</accession>
<proteinExistence type="predicted"/>
<keyword evidence="2" id="KW-1185">Reference proteome</keyword>
<name>A0A074RX23_9AGAM</name>
<dbReference type="EMBL" id="AZST01000397">
    <property type="protein sequence ID" value="KEP49173.1"/>
    <property type="molecule type" value="Genomic_DNA"/>
</dbReference>
<gene>
    <name evidence="1" type="ORF">V565_106320</name>
</gene>